<evidence type="ECO:0000313" key="2">
    <source>
        <dbReference type="EMBL" id="GLQ55082.1"/>
    </source>
</evidence>
<dbReference type="Proteomes" id="UP001156691">
    <property type="component" value="Unassembled WGS sequence"/>
</dbReference>
<proteinExistence type="predicted"/>
<dbReference type="RefSeq" id="WP_284340520.1">
    <property type="nucleotide sequence ID" value="NZ_BSNS01000011.1"/>
</dbReference>
<protein>
    <recommendedName>
        <fullName evidence="4">Antitoxin CcdA</fullName>
    </recommendedName>
</protein>
<name>A0ABQ5W4U8_9HYPH</name>
<evidence type="ECO:0000313" key="3">
    <source>
        <dbReference type="Proteomes" id="UP001156691"/>
    </source>
</evidence>
<keyword evidence="1" id="KW-1277">Toxin-antitoxin system</keyword>
<evidence type="ECO:0008006" key="4">
    <source>
        <dbReference type="Google" id="ProtNLM"/>
    </source>
</evidence>
<evidence type="ECO:0000256" key="1">
    <source>
        <dbReference type="ARBA" id="ARBA00022649"/>
    </source>
</evidence>
<keyword evidence="3" id="KW-1185">Reference proteome</keyword>
<gene>
    <name evidence="2" type="ORF">GCM10010862_23410</name>
</gene>
<dbReference type="InterPro" id="IPR009956">
    <property type="entry name" value="Post-segregation_anti-tox_CcdA"/>
</dbReference>
<organism evidence="2 3">
    <name type="scientific">Devosia nitrariae</name>
    <dbReference type="NCBI Taxonomy" id="2071872"/>
    <lineage>
        <taxon>Bacteria</taxon>
        <taxon>Pseudomonadati</taxon>
        <taxon>Pseudomonadota</taxon>
        <taxon>Alphaproteobacteria</taxon>
        <taxon>Hyphomicrobiales</taxon>
        <taxon>Devosiaceae</taxon>
        <taxon>Devosia</taxon>
    </lineage>
</organism>
<sequence>MPGSRRRATNITLDADLLAEARALNLGIPRAAEAGLSEAVRKEKERRWLEENADAIESFNRYIEEHGLPLEKYRPW</sequence>
<accession>A0ABQ5W4U8</accession>
<comment type="caution">
    <text evidence="2">The sequence shown here is derived from an EMBL/GenBank/DDBJ whole genome shotgun (WGS) entry which is preliminary data.</text>
</comment>
<dbReference type="EMBL" id="BSNS01000011">
    <property type="protein sequence ID" value="GLQ55082.1"/>
    <property type="molecule type" value="Genomic_DNA"/>
</dbReference>
<reference evidence="3" key="1">
    <citation type="journal article" date="2019" name="Int. J. Syst. Evol. Microbiol.">
        <title>The Global Catalogue of Microorganisms (GCM) 10K type strain sequencing project: providing services to taxonomists for standard genome sequencing and annotation.</title>
        <authorList>
            <consortium name="The Broad Institute Genomics Platform"/>
            <consortium name="The Broad Institute Genome Sequencing Center for Infectious Disease"/>
            <person name="Wu L."/>
            <person name="Ma J."/>
        </authorList>
    </citation>
    <scope>NUCLEOTIDE SEQUENCE [LARGE SCALE GENOMIC DNA]</scope>
    <source>
        <strain evidence="3">NBRC 112416</strain>
    </source>
</reference>
<dbReference type="Pfam" id="PF07362">
    <property type="entry name" value="CcdA"/>
    <property type="match status" value="1"/>
</dbReference>